<proteinExistence type="predicted"/>
<dbReference type="CTD" id="13222724"/>
<dbReference type="InParanoid" id="E0AHB5"/>
<organism evidence="1 2">
    <name type="scientific">Caenorhabditis elegans</name>
    <dbReference type="NCBI Taxonomy" id="6239"/>
    <lineage>
        <taxon>Eukaryota</taxon>
        <taxon>Metazoa</taxon>
        <taxon>Ecdysozoa</taxon>
        <taxon>Nematoda</taxon>
        <taxon>Chromadorea</taxon>
        <taxon>Rhabditida</taxon>
        <taxon>Rhabditina</taxon>
        <taxon>Rhabditomorpha</taxon>
        <taxon>Rhabditoidea</taxon>
        <taxon>Rhabditidae</taxon>
        <taxon>Peloderinae</taxon>
        <taxon>Caenorhabditis</taxon>
    </lineage>
</organism>
<protein>
    <submittedName>
        <fullName evidence="1">DUF148 domain-containing protein</fullName>
    </submittedName>
</protein>
<dbReference type="OMA" id="MQMNTGN"/>
<gene>
    <name evidence="1" type="ORF">CELE_W02H3.3</name>
    <name evidence="1 3" type="ORF">W02H3.3</name>
</gene>
<sequence length="108" mass="12182">MDVPFQNPDVLRLAELQVNPILDALNNAFDEFSRVVKARPSLTTAVIVENIREELIGFVNVITMQMNTGNVTGLVNHLLDAQNMTQKIIMVTRKIRFENGCRGFHVTD</sequence>
<name>E0AHB5_CAEEL</name>
<dbReference type="PaxDb" id="6239-W02H3.3"/>
<dbReference type="AlphaFoldDB" id="E0AHB5"/>
<dbReference type="OrthoDB" id="5780466at2759"/>
<evidence type="ECO:0000313" key="2">
    <source>
        <dbReference type="Proteomes" id="UP000001940"/>
    </source>
</evidence>
<dbReference type="Bgee" id="WBGene00195208">
    <property type="expression patterns" value="Expressed in pharyngeal muscle cell (C elegans) and 3 other cell types or tissues"/>
</dbReference>
<dbReference type="RefSeq" id="NP_001257133.1">
    <property type="nucleotide sequence ID" value="NM_001270204.1"/>
</dbReference>
<dbReference type="WormBase" id="W02H3.3">
    <property type="protein sequence ID" value="CE45247"/>
    <property type="gene ID" value="WBGene00195208"/>
</dbReference>
<dbReference type="FunCoup" id="E0AHB5">
    <property type="interactions" value="1522"/>
</dbReference>
<dbReference type="HOGENOM" id="CLU_158178_0_0_1"/>
<dbReference type="eggNOG" id="KOG2464">
    <property type="taxonomic scope" value="Eukaryota"/>
</dbReference>
<dbReference type="GeneID" id="13222724"/>
<dbReference type="EMBL" id="BX284606">
    <property type="protein sequence ID" value="CBW44393.1"/>
    <property type="molecule type" value="Genomic_DNA"/>
</dbReference>
<evidence type="ECO:0000313" key="3">
    <source>
        <dbReference type="WormBase" id="W02H3.3"/>
    </source>
</evidence>
<keyword evidence="2" id="KW-1185">Reference proteome</keyword>
<dbReference type="KEGG" id="cel:CELE_W02H3.3"/>
<evidence type="ECO:0000313" key="1">
    <source>
        <dbReference type="EMBL" id="CBW44393.1"/>
    </source>
</evidence>
<accession>E0AHB5</accession>
<dbReference type="Proteomes" id="UP000001940">
    <property type="component" value="Chromosome X"/>
</dbReference>
<dbReference type="AGR" id="WB:WBGene00195208"/>
<reference evidence="1 2" key="1">
    <citation type="journal article" date="1998" name="Science">
        <title>Genome sequence of the nematode C. elegans: a platform for investigating biology.</title>
        <authorList>
            <consortium name="The C. elegans sequencing consortium"/>
            <person name="Sulson J.E."/>
            <person name="Waterston R."/>
        </authorList>
    </citation>
    <scope>NUCLEOTIDE SEQUENCE [LARGE SCALE GENOMIC DNA]</scope>
    <source>
        <strain evidence="1 2">Bristol N2</strain>
    </source>
</reference>